<dbReference type="CDD" id="cd23702">
    <property type="entry name" value="eL14"/>
    <property type="match status" value="1"/>
</dbReference>
<dbReference type="Pfam" id="PF21936">
    <property type="entry name" value="Pcf11_C"/>
    <property type="match status" value="1"/>
</dbReference>
<dbReference type="PROSITE" id="PS51391">
    <property type="entry name" value="CID"/>
    <property type="match status" value="1"/>
</dbReference>
<organism evidence="3 4">
    <name type="scientific">Rhizopus oryzae</name>
    <name type="common">Mucormycosis agent</name>
    <name type="synonym">Rhizopus arrhizus var. delemar</name>
    <dbReference type="NCBI Taxonomy" id="64495"/>
    <lineage>
        <taxon>Eukaryota</taxon>
        <taxon>Fungi</taxon>
        <taxon>Fungi incertae sedis</taxon>
        <taxon>Mucoromycota</taxon>
        <taxon>Mucoromycotina</taxon>
        <taxon>Mucoromycetes</taxon>
        <taxon>Mucorales</taxon>
        <taxon>Mucorineae</taxon>
        <taxon>Rhizopodaceae</taxon>
        <taxon>Rhizopus</taxon>
    </lineage>
</organism>
<dbReference type="GO" id="GO:0000993">
    <property type="term" value="F:RNA polymerase II complex binding"/>
    <property type="evidence" value="ECO:0007669"/>
    <property type="project" value="InterPro"/>
</dbReference>
<dbReference type="AlphaFoldDB" id="A0A9P6XZP1"/>
<dbReference type="GO" id="GO:0031124">
    <property type="term" value="P:mRNA 3'-end processing"/>
    <property type="evidence" value="ECO:0007669"/>
    <property type="project" value="InterPro"/>
</dbReference>
<dbReference type="InterPro" id="IPR002784">
    <property type="entry name" value="Ribosomal_eL14_dom"/>
</dbReference>
<dbReference type="SUPFAM" id="SSF48464">
    <property type="entry name" value="ENTH/VHS domain"/>
    <property type="match status" value="1"/>
</dbReference>
<dbReference type="PANTHER" id="PTHR15921">
    <property type="entry name" value="PRE-MRNA CLEAVAGE COMPLEX II"/>
    <property type="match status" value="1"/>
</dbReference>
<comment type="caution">
    <text evidence="3">The sequence shown here is derived from an EMBL/GenBank/DDBJ whole genome shotgun (WGS) entry which is preliminary data.</text>
</comment>
<proteinExistence type="inferred from homology"/>
<dbReference type="InterPro" id="IPR014722">
    <property type="entry name" value="Rib_uL2_dom2"/>
</dbReference>
<dbReference type="InterPro" id="IPR006569">
    <property type="entry name" value="CID_dom"/>
</dbReference>
<dbReference type="EMBL" id="JAANIT010002692">
    <property type="protein sequence ID" value="KAG1535714.1"/>
    <property type="molecule type" value="Genomic_DNA"/>
</dbReference>
<feature type="domain" description="CID" evidence="2">
    <location>
        <begin position="1"/>
        <end position="54"/>
    </location>
</feature>
<dbReference type="InterPro" id="IPR008991">
    <property type="entry name" value="Translation_prot_SH3-like_sf"/>
</dbReference>
<comment type="similarity">
    <text evidence="1">Belongs to the eukaryotic ribosomal protein eL14 family.</text>
</comment>
<gene>
    <name evidence="3" type="ORF">G6F51_011383</name>
</gene>
<dbReference type="Pfam" id="PF01929">
    <property type="entry name" value="Ribosomal_L14e"/>
    <property type="match status" value="1"/>
</dbReference>
<dbReference type="GO" id="GO:0003729">
    <property type="term" value="F:mRNA binding"/>
    <property type="evidence" value="ECO:0007669"/>
    <property type="project" value="InterPro"/>
</dbReference>
<evidence type="ECO:0000313" key="4">
    <source>
        <dbReference type="Proteomes" id="UP000717996"/>
    </source>
</evidence>
<protein>
    <recommendedName>
        <fullName evidence="2">CID domain-containing protein</fullName>
    </recommendedName>
</protein>
<sequence length="558" mass="62889">MVDTFLGAYNLSDPIVREKFERLLLTWKNGLPGGRPVFPRHVIEPIEKSIAYIQEKQPKNIHVNPNFLNKDQRFQTVVNTRDPRYKNINPALQVNKIDNLSSSTTNLLAQIQSVLPQKTVINRPSAPTVTSSSINQLFDQIQAILPTLPMGQTNSIEQYISKTASISTTSNNNSIVKELSIPQPSAIINNSSNVNPIPIASVKLDTADLLKSLTSMGYLNHIPEEPTILKNVSSLRLDSKDLQIPRPGAIELLYSAEPLQCKQCGFRYPKTEKGQQKMDAHLDIHFRQNRKIKERGKRGLSRSWFVTVNEWIHGEGGESVSQQVPTFLQDGMGHVNKLIDEDNNTNEADVKPDELTVIKHTDERRTCPICGENFIDFWNDDEEEWMYKNAVLEKDKIFHATCYVDAVKSGTKRKIEVEHSSEQQGSFKRQVEVGRVVLINHGADAGKLAVIVDIVDHNRALIDGPTTGVARQAFPYRRLVLTPIVLKKLPRSVGQAALKKALEKSDVVATWNKTTWAKKIEQRKVRASLSDFDRFKVNKLKNKRRFALASAVKAAKKQ</sequence>
<dbReference type="InterPro" id="IPR008942">
    <property type="entry name" value="ENTH_VHS"/>
</dbReference>
<dbReference type="GO" id="GO:0005840">
    <property type="term" value="C:ribosome"/>
    <property type="evidence" value="ECO:0007669"/>
    <property type="project" value="InterPro"/>
</dbReference>
<dbReference type="GO" id="GO:0005849">
    <property type="term" value="C:mRNA cleavage factor complex"/>
    <property type="evidence" value="ECO:0007669"/>
    <property type="project" value="TreeGrafter"/>
</dbReference>
<dbReference type="Gene3D" id="2.30.30.30">
    <property type="match status" value="1"/>
</dbReference>
<dbReference type="GO" id="GO:0005737">
    <property type="term" value="C:cytoplasm"/>
    <property type="evidence" value="ECO:0007669"/>
    <property type="project" value="TreeGrafter"/>
</dbReference>
<dbReference type="Proteomes" id="UP000717996">
    <property type="component" value="Unassembled WGS sequence"/>
</dbReference>
<dbReference type="Gene3D" id="1.25.40.90">
    <property type="match status" value="1"/>
</dbReference>
<evidence type="ECO:0000313" key="3">
    <source>
        <dbReference type="EMBL" id="KAG1535714.1"/>
    </source>
</evidence>
<dbReference type="GO" id="GO:0006412">
    <property type="term" value="P:translation"/>
    <property type="evidence" value="ECO:0007669"/>
    <property type="project" value="InterPro"/>
</dbReference>
<dbReference type="SUPFAM" id="SSF50104">
    <property type="entry name" value="Translation proteins SH3-like domain"/>
    <property type="match status" value="1"/>
</dbReference>
<accession>A0A9P6XZP1</accession>
<dbReference type="InterPro" id="IPR045154">
    <property type="entry name" value="PCF11-like"/>
</dbReference>
<dbReference type="OrthoDB" id="2129491at2759"/>
<dbReference type="InterPro" id="IPR054127">
    <property type="entry name" value="Pcf11_C"/>
</dbReference>
<reference evidence="3" key="1">
    <citation type="journal article" date="2020" name="Microb. Genom.">
        <title>Genetic diversity of clinical and environmental Mucorales isolates obtained from an investigation of mucormycosis cases among solid organ transplant recipients.</title>
        <authorList>
            <person name="Nguyen M.H."/>
            <person name="Kaul D."/>
            <person name="Muto C."/>
            <person name="Cheng S.J."/>
            <person name="Richter R.A."/>
            <person name="Bruno V.M."/>
            <person name="Liu G."/>
            <person name="Beyhan S."/>
            <person name="Sundermann A.J."/>
            <person name="Mounaud S."/>
            <person name="Pasculle A.W."/>
            <person name="Nierman W.C."/>
            <person name="Driscoll E."/>
            <person name="Cumbie R."/>
            <person name="Clancy C.J."/>
            <person name="Dupont C.L."/>
        </authorList>
    </citation>
    <scope>NUCLEOTIDE SEQUENCE</scope>
    <source>
        <strain evidence="3">GL16</strain>
    </source>
</reference>
<dbReference type="GO" id="GO:0006369">
    <property type="term" value="P:termination of RNA polymerase II transcription"/>
    <property type="evidence" value="ECO:0007669"/>
    <property type="project" value="InterPro"/>
</dbReference>
<dbReference type="Gene3D" id="6.10.250.2270">
    <property type="match status" value="1"/>
</dbReference>
<evidence type="ECO:0000256" key="1">
    <source>
        <dbReference type="ARBA" id="ARBA00006592"/>
    </source>
</evidence>
<evidence type="ECO:0000259" key="2">
    <source>
        <dbReference type="PROSITE" id="PS51391"/>
    </source>
</evidence>
<name>A0A9P6XZP1_RHIOR</name>
<dbReference type="GO" id="GO:0003735">
    <property type="term" value="F:structural constituent of ribosome"/>
    <property type="evidence" value="ECO:0007669"/>
    <property type="project" value="InterPro"/>
</dbReference>
<dbReference type="PANTHER" id="PTHR15921:SF3">
    <property type="entry name" value="PRE-MRNA CLEAVAGE COMPLEX 2 PROTEIN PCF11"/>
    <property type="match status" value="1"/>
</dbReference>